<sequence>MKGWVANLSNKIPNFRSQSWGESSFRRILLWRILLLSIPVLLLGQYVTYKKARSSLLETARQNLTESAIRKGESIDAVTAALASNLQTASETTVLQSGSPSEIQQYLEQLQTRLPTQIQCVQLNDINTGAIAASTCNSDRLFPAQLWSQTGNRWVEKNRACRFKP</sequence>
<reference evidence="1 2" key="1">
    <citation type="journal article" date="2016" name="Genome Announc.">
        <title>Draft Genome Sequence of the Thermotolerant Cyanobacterium Desertifilum sp. IPPAS B-1220.</title>
        <authorList>
            <person name="Mironov K.S."/>
            <person name="Sinetova M.A."/>
            <person name="Bolatkhan K."/>
            <person name="Zayadan B.K."/>
            <person name="Ustinova V.V."/>
            <person name="Kupriyanova E.V."/>
            <person name="Skrypnik A.N."/>
            <person name="Gogoleva N.E."/>
            <person name="Gogolev Y.V."/>
            <person name="Los D.A."/>
        </authorList>
    </citation>
    <scope>NUCLEOTIDE SEQUENCE [LARGE SCALE GENOMIC DNA]</scope>
    <source>
        <strain evidence="1 2">IPPAS B-1220</strain>
    </source>
</reference>
<accession>A0ACD5GZ15</accession>
<proteinExistence type="predicted"/>
<organism evidence="1 2">
    <name type="scientific">Desertifilum tharense IPPAS B-1220</name>
    <dbReference type="NCBI Taxonomy" id="1781255"/>
    <lineage>
        <taxon>Bacteria</taxon>
        <taxon>Bacillati</taxon>
        <taxon>Cyanobacteriota</taxon>
        <taxon>Cyanophyceae</taxon>
        <taxon>Desertifilales</taxon>
        <taxon>Desertifilaceae</taxon>
        <taxon>Desertifilum</taxon>
    </lineage>
</organism>
<evidence type="ECO:0000313" key="1">
    <source>
        <dbReference type="EMBL" id="XPM66032.1"/>
    </source>
</evidence>
<dbReference type="EMBL" id="CP182909">
    <property type="protein sequence ID" value="XPM66032.1"/>
    <property type="molecule type" value="Genomic_DNA"/>
</dbReference>
<dbReference type="Proteomes" id="UP000095472">
    <property type="component" value="Chromosome"/>
</dbReference>
<name>A0ACD5GZ15_9CYAN</name>
<protein>
    <submittedName>
        <fullName evidence="1">Uncharacterized protein</fullName>
    </submittedName>
</protein>
<keyword evidence="2" id="KW-1185">Reference proteome</keyword>
<gene>
    <name evidence="1" type="ORF">BH720_011535</name>
</gene>
<evidence type="ECO:0000313" key="2">
    <source>
        <dbReference type="Proteomes" id="UP000095472"/>
    </source>
</evidence>